<keyword evidence="1" id="KW-0732">Signal</keyword>
<name>A0A197KHT1_9FUNG</name>
<reference evidence="2 3" key="1">
    <citation type="submission" date="2016-05" db="EMBL/GenBank/DDBJ databases">
        <title>Genome sequencing reveals origins of a unique bacterial endosymbiosis in the earliest lineages of terrestrial Fungi.</title>
        <authorList>
            <consortium name="DOE Joint Genome Institute"/>
            <person name="Uehling J."/>
            <person name="Gryganskyi A."/>
            <person name="Hameed K."/>
            <person name="Tschaplinski T."/>
            <person name="Misztal P."/>
            <person name="Wu S."/>
            <person name="Desiro A."/>
            <person name="Vande Pol N."/>
            <person name="Du Z.-Y."/>
            <person name="Zienkiewicz A."/>
            <person name="Zienkiewicz K."/>
            <person name="Morin E."/>
            <person name="Tisserant E."/>
            <person name="Splivallo R."/>
            <person name="Hainaut M."/>
            <person name="Henrissat B."/>
            <person name="Ohm R."/>
            <person name="Kuo A."/>
            <person name="Yan J."/>
            <person name="Lipzen A."/>
            <person name="Nolan M."/>
            <person name="Labutti K."/>
            <person name="Barry K."/>
            <person name="Goldstein A."/>
            <person name="Labbe J."/>
            <person name="Schadt C."/>
            <person name="Tuskan G."/>
            <person name="Grigoriev I."/>
            <person name="Martin F."/>
            <person name="Vilgalys R."/>
            <person name="Bonito G."/>
        </authorList>
    </citation>
    <scope>NUCLEOTIDE SEQUENCE [LARGE SCALE GENOMIC DNA]</scope>
    <source>
        <strain evidence="2 3">AG-77</strain>
    </source>
</reference>
<dbReference type="EMBL" id="KV442013">
    <property type="protein sequence ID" value="OAQ35904.1"/>
    <property type="molecule type" value="Genomic_DNA"/>
</dbReference>
<proteinExistence type="predicted"/>
<evidence type="ECO:0000256" key="1">
    <source>
        <dbReference type="SAM" id="SignalP"/>
    </source>
</evidence>
<gene>
    <name evidence="2" type="ORF">K457DRAFT_120661</name>
</gene>
<evidence type="ECO:0000313" key="2">
    <source>
        <dbReference type="EMBL" id="OAQ35904.1"/>
    </source>
</evidence>
<organism evidence="2 3">
    <name type="scientific">Linnemannia elongata AG-77</name>
    <dbReference type="NCBI Taxonomy" id="1314771"/>
    <lineage>
        <taxon>Eukaryota</taxon>
        <taxon>Fungi</taxon>
        <taxon>Fungi incertae sedis</taxon>
        <taxon>Mucoromycota</taxon>
        <taxon>Mortierellomycotina</taxon>
        <taxon>Mortierellomycetes</taxon>
        <taxon>Mortierellales</taxon>
        <taxon>Mortierellaceae</taxon>
        <taxon>Linnemannia</taxon>
    </lineage>
</organism>
<feature type="signal peptide" evidence="1">
    <location>
        <begin position="1"/>
        <end position="16"/>
    </location>
</feature>
<evidence type="ECO:0000313" key="3">
    <source>
        <dbReference type="Proteomes" id="UP000078512"/>
    </source>
</evidence>
<sequence length="108" mass="12108">MFSRFVILFPLLFVSSGPLFLHLSFSTPSGSHRFNLFNLQRPNKNLISSTCTSHVKEITSNLAPRQQPRLFSACTKAKQDLQPFSAVQLRVQGQAVPKLQYDSSSPLN</sequence>
<dbReference type="AlphaFoldDB" id="A0A197KHT1"/>
<protein>
    <submittedName>
        <fullName evidence="2">Uncharacterized protein</fullName>
    </submittedName>
</protein>
<keyword evidence="3" id="KW-1185">Reference proteome</keyword>
<feature type="chain" id="PRO_5008276915" evidence="1">
    <location>
        <begin position="17"/>
        <end position="108"/>
    </location>
</feature>
<dbReference type="Proteomes" id="UP000078512">
    <property type="component" value="Unassembled WGS sequence"/>
</dbReference>
<accession>A0A197KHT1</accession>